<evidence type="ECO:0000313" key="12">
    <source>
        <dbReference type="Proteomes" id="UP001360560"/>
    </source>
</evidence>
<dbReference type="AlphaFoldDB" id="A0AAV5QHY4"/>
<proteinExistence type="inferred from homology"/>
<dbReference type="GeneID" id="90072275"/>
<evidence type="ECO:0000256" key="5">
    <source>
        <dbReference type="ARBA" id="ARBA00022989"/>
    </source>
</evidence>
<evidence type="ECO:0000313" key="11">
    <source>
        <dbReference type="EMBL" id="GMM34296.1"/>
    </source>
</evidence>
<evidence type="ECO:0000256" key="7">
    <source>
        <dbReference type="ARBA" id="ARBA00023136"/>
    </source>
</evidence>
<keyword evidence="12" id="KW-1185">Reference proteome</keyword>
<dbReference type="Proteomes" id="UP001360560">
    <property type="component" value="Unassembled WGS sequence"/>
</dbReference>
<dbReference type="GO" id="GO:0000750">
    <property type="term" value="P:pheromone-dependent signal transduction involved in conjugation with cellular fusion"/>
    <property type="evidence" value="ECO:0007669"/>
    <property type="project" value="TreeGrafter"/>
</dbReference>
<reference evidence="11 12" key="1">
    <citation type="journal article" date="2023" name="Elife">
        <title>Identification of key yeast species and microbe-microbe interactions impacting larval growth of Drosophila in the wild.</title>
        <authorList>
            <person name="Mure A."/>
            <person name="Sugiura Y."/>
            <person name="Maeda R."/>
            <person name="Honda K."/>
            <person name="Sakurai N."/>
            <person name="Takahashi Y."/>
            <person name="Watada M."/>
            <person name="Katoh T."/>
            <person name="Gotoh A."/>
            <person name="Gotoh Y."/>
            <person name="Taniguchi I."/>
            <person name="Nakamura K."/>
            <person name="Hayashi T."/>
            <person name="Katayama T."/>
            <person name="Uemura T."/>
            <person name="Hattori Y."/>
        </authorList>
    </citation>
    <scope>NUCLEOTIDE SEQUENCE [LARGE SCALE GENOMIC DNA]</scope>
    <source>
        <strain evidence="11 12">SC-9</strain>
    </source>
</reference>
<dbReference type="Pfam" id="PF02076">
    <property type="entry name" value="STE3"/>
    <property type="match status" value="1"/>
</dbReference>
<feature type="transmembrane region" description="Helical" evidence="10">
    <location>
        <begin position="139"/>
        <end position="158"/>
    </location>
</feature>
<evidence type="ECO:0000256" key="3">
    <source>
        <dbReference type="ARBA" id="ARBA00022507"/>
    </source>
</evidence>
<organism evidence="11 12">
    <name type="scientific">Saccharomycopsis crataegensis</name>
    <dbReference type="NCBI Taxonomy" id="43959"/>
    <lineage>
        <taxon>Eukaryota</taxon>
        <taxon>Fungi</taxon>
        <taxon>Dikarya</taxon>
        <taxon>Ascomycota</taxon>
        <taxon>Saccharomycotina</taxon>
        <taxon>Saccharomycetes</taxon>
        <taxon>Saccharomycopsidaceae</taxon>
        <taxon>Saccharomycopsis</taxon>
    </lineage>
</organism>
<comment type="similarity">
    <text evidence="2">Belongs to the G-protein coupled receptor 4 family.</text>
</comment>
<name>A0AAV5QHY4_9ASCO</name>
<dbReference type="RefSeq" id="XP_064851296.1">
    <property type="nucleotide sequence ID" value="XM_064995224.1"/>
</dbReference>
<feature type="transmembrane region" description="Helical" evidence="10">
    <location>
        <begin position="31"/>
        <end position="57"/>
    </location>
</feature>
<keyword evidence="9" id="KW-0807">Transducer</keyword>
<protein>
    <submittedName>
        <fullName evidence="11">Ste3 protein</fullName>
    </submittedName>
</protein>
<dbReference type="PANTHER" id="PTHR28097:SF1">
    <property type="entry name" value="PHEROMONE A FACTOR RECEPTOR"/>
    <property type="match status" value="1"/>
</dbReference>
<comment type="caution">
    <text evidence="11">The sequence shown here is derived from an EMBL/GenBank/DDBJ whole genome shotgun (WGS) entry which is preliminary data.</text>
</comment>
<evidence type="ECO:0000256" key="1">
    <source>
        <dbReference type="ARBA" id="ARBA00004141"/>
    </source>
</evidence>
<dbReference type="GO" id="GO:0005886">
    <property type="term" value="C:plasma membrane"/>
    <property type="evidence" value="ECO:0007669"/>
    <property type="project" value="TreeGrafter"/>
</dbReference>
<accession>A0AAV5QHY4</accession>
<evidence type="ECO:0000256" key="4">
    <source>
        <dbReference type="ARBA" id="ARBA00022692"/>
    </source>
</evidence>
<dbReference type="EMBL" id="BTFZ01000002">
    <property type="protein sequence ID" value="GMM34296.1"/>
    <property type="molecule type" value="Genomic_DNA"/>
</dbReference>
<keyword evidence="5 10" id="KW-1133">Transmembrane helix</keyword>
<feature type="transmembrane region" description="Helical" evidence="10">
    <location>
        <begin position="78"/>
        <end position="102"/>
    </location>
</feature>
<sequence>MGLIYLVYMSRYAIVKYDGCTSVHDSDWLNYFLMSFFSLGWSLATVVVSILTLYEYYKRRFDANDLVRSSNSGTSMSRIWRTLALCLICCIAQIPMTVVYIITNNYEASPDYDFREIHSSRWWDTIIYYNHSQPYYTRWIYVAASFLASILLGVGENIKLFYISILRRLGFDGVINIYTQHQEKKVIRSLEADDNEVFCNSNGAQNPNELIFTRGNLFDYDEEKNICESFDENLGRSSASGIETGKNIRKNSISTDVSEFSSISSISDKAQAKRSEHAGL</sequence>
<dbReference type="InterPro" id="IPR001499">
    <property type="entry name" value="GPCR_STE3"/>
</dbReference>
<evidence type="ECO:0000256" key="10">
    <source>
        <dbReference type="SAM" id="Phobius"/>
    </source>
</evidence>
<evidence type="ECO:0000256" key="2">
    <source>
        <dbReference type="ARBA" id="ARBA00011085"/>
    </source>
</evidence>
<comment type="subcellular location">
    <subcellularLocation>
        <location evidence="1">Membrane</location>
        <topology evidence="1">Multi-pass membrane protein</topology>
    </subcellularLocation>
</comment>
<gene>
    <name evidence="11" type="ORF">DASC09_016210</name>
</gene>
<keyword evidence="4 10" id="KW-0812">Transmembrane</keyword>
<evidence type="ECO:0000256" key="9">
    <source>
        <dbReference type="ARBA" id="ARBA00023224"/>
    </source>
</evidence>
<keyword evidence="3" id="KW-0589">Pheromone response</keyword>
<keyword evidence="6" id="KW-0297">G-protein coupled receptor</keyword>
<evidence type="ECO:0000256" key="6">
    <source>
        <dbReference type="ARBA" id="ARBA00023040"/>
    </source>
</evidence>
<dbReference type="GO" id="GO:0004932">
    <property type="term" value="F:mating-type factor pheromone receptor activity"/>
    <property type="evidence" value="ECO:0007669"/>
    <property type="project" value="InterPro"/>
</dbReference>
<keyword evidence="7 10" id="KW-0472">Membrane</keyword>
<evidence type="ECO:0000256" key="8">
    <source>
        <dbReference type="ARBA" id="ARBA00023170"/>
    </source>
</evidence>
<dbReference type="PANTHER" id="PTHR28097">
    <property type="entry name" value="PHEROMONE A FACTOR RECEPTOR"/>
    <property type="match status" value="1"/>
</dbReference>
<keyword evidence="8" id="KW-0675">Receptor</keyword>
<dbReference type="PRINTS" id="PR00899">
    <property type="entry name" value="GPCRSTE3"/>
</dbReference>